<proteinExistence type="predicted"/>
<keyword evidence="2" id="KW-0812">Transmembrane</keyword>
<dbReference type="GO" id="GO:0016020">
    <property type="term" value="C:membrane"/>
    <property type="evidence" value="ECO:0007669"/>
    <property type="project" value="UniProtKB-SubCell"/>
</dbReference>
<dbReference type="InParanoid" id="A0A1Z5JCX4"/>
<dbReference type="GO" id="GO:0005737">
    <property type="term" value="C:cytoplasm"/>
    <property type="evidence" value="ECO:0007669"/>
    <property type="project" value="TreeGrafter"/>
</dbReference>
<dbReference type="Proteomes" id="UP000198406">
    <property type="component" value="Unassembled WGS sequence"/>
</dbReference>
<evidence type="ECO:0000313" key="5">
    <source>
        <dbReference type="EMBL" id="GAX11845.1"/>
    </source>
</evidence>
<dbReference type="PROSITE" id="PS51257">
    <property type="entry name" value="PROKAR_LIPOPROTEIN"/>
    <property type="match status" value="1"/>
</dbReference>
<accession>A0A1Z5JCX4</accession>
<evidence type="ECO:0000256" key="3">
    <source>
        <dbReference type="ARBA" id="ARBA00022989"/>
    </source>
</evidence>
<feature type="compositionally biased region" description="Basic and acidic residues" evidence="4">
    <location>
        <begin position="481"/>
        <end position="492"/>
    </location>
</feature>
<comment type="subcellular location">
    <subcellularLocation>
        <location evidence="1">Membrane</location>
        <topology evidence="1">Single-pass membrane protein</topology>
    </subcellularLocation>
</comment>
<keyword evidence="6" id="KW-1185">Reference proteome</keyword>
<sequence>MNPETKRQKKQSVLQCFMLALLSACFLIAANTIFHSAQWITGEFSNYQKHKEAFLQSSAVNTTKLEHRERGMSSCLLVMDDNHFLIEWLAYHYHVLPLRHLIVAVDPRSRTSPRSILERYRTRINITLWNDKDYYTANQKEREEAEYWAERKFGSDIPKSLIQHRARQRLFYYHCMQHLKAEGREWTLLTDSDEFLRINYQTVHQVSNPAIDSIVIPPISEEGSVLTFLHHNQRNPAFNISSSGPCLQVPRIRFGTVERDNVHVSAHNTIGINASALQTTRFQTHAKSGNYPLNRISKVLVNLQQVPWEDLVPVESIHLPLRHLCKRRKLHIRTHQQVLVLQHYIGTWQQYSFREDARTGNERSAQSYQKAANVAQETDDAIVPWIQGFVEHQGLAAAQELLKDVGEVPVVSQVPSVNKTTPVKKSLAAKEPPAKPVRWLLTDPPTPSIQLLPLAATNQTKVPLVLAEGVESVEGDDEIAPPDKIDWDKAFP</sequence>
<dbReference type="EMBL" id="BDSP01000045">
    <property type="protein sequence ID" value="GAX11845.1"/>
    <property type="molecule type" value="Genomic_DNA"/>
</dbReference>
<dbReference type="AlphaFoldDB" id="A0A1Z5JCX4"/>
<comment type="caution">
    <text evidence="5">The sequence shown here is derived from an EMBL/GenBank/DDBJ whole genome shotgun (WGS) entry which is preliminary data.</text>
</comment>
<evidence type="ECO:0008006" key="7">
    <source>
        <dbReference type="Google" id="ProtNLM"/>
    </source>
</evidence>
<evidence type="ECO:0000256" key="2">
    <source>
        <dbReference type="ARBA" id="ARBA00022692"/>
    </source>
</evidence>
<dbReference type="PANTHER" id="PTHR21461:SF69">
    <property type="entry name" value="GLYCOSYLTRANSFERASE FAMILY 92 PROTEIN"/>
    <property type="match status" value="1"/>
</dbReference>
<dbReference type="GO" id="GO:0016757">
    <property type="term" value="F:glycosyltransferase activity"/>
    <property type="evidence" value="ECO:0007669"/>
    <property type="project" value="TreeGrafter"/>
</dbReference>
<gene>
    <name evidence="5" type="ORF">FisN_20Lh098</name>
</gene>
<organism evidence="5 6">
    <name type="scientific">Fistulifera solaris</name>
    <name type="common">Oleaginous diatom</name>
    <dbReference type="NCBI Taxonomy" id="1519565"/>
    <lineage>
        <taxon>Eukaryota</taxon>
        <taxon>Sar</taxon>
        <taxon>Stramenopiles</taxon>
        <taxon>Ochrophyta</taxon>
        <taxon>Bacillariophyta</taxon>
        <taxon>Bacillariophyceae</taxon>
        <taxon>Bacillariophycidae</taxon>
        <taxon>Naviculales</taxon>
        <taxon>Naviculaceae</taxon>
        <taxon>Fistulifera</taxon>
    </lineage>
</organism>
<name>A0A1Z5JCX4_FISSO</name>
<evidence type="ECO:0000256" key="4">
    <source>
        <dbReference type="SAM" id="MobiDB-lite"/>
    </source>
</evidence>
<keyword evidence="3" id="KW-0472">Membrane</keyword>
<reference evidence="5 6" key="1">
    <citation type="journal article" date="2015" name="Plant Cell">
        <title>Oil accumulation by the oleaginous diatom Fistulifera solaris as revealed by the genome and transcriptome.</title>
        <authorList>
            <person name="Tanaka T."/>
            <person name="Maeda Y."/>
            <person name="Veluchamy A."/>
            <person name="Tanaka M."/>
            <person name="Abida H."/>
            <person name="Marechal E."/>
            <person name="Bowler C."/>
            <person name="Muto M."/>
            <person name="Sunaga Y."/>
            <person name="Tanaka M."/>
            <person name="Yoshino T."/>
            <person name="Taniguchi T."/>
            <person name="Fukuda Y."/>
            <person name="Nemoto M."/>
            <person name="Matsumoto M."/>
            <person name="Wong P.S."/>
            <person name="Aburatani S."/>
            <person name="Fujibuchi W."/>
        </authorList>
    </citation>
    <scope>NUCLEOTIDE SEQUENCE [LARGE SCALE GENOMIC DNA]</scope>
    <source>
        <strain evidence="5 6">JPCC DA0580</strain>
    </source>
</reference>
<feature type="region of interest" description="Disordered" evidence="4">
    <location>
        <begin position="473"/>
        <end position="492"/>
    </location>
</feature>
<evidence type="ECO:0000313" key="6">
    <source>
        <dbReference type="Proteomes" id="UP000198406"/>
    </source>
</evidence>
<dbReference type="OrthoDB" id="46313at2759"/>
<dbReference type="PANTHER" id="PTHR21461">
    <property type="entry name" value="GLYCOSYLTRANSFERASE FAMILY 92 PROTEIN"/>
    <property type="match status" value="1"/>
</dbReference>
<evidence type="ECO:0000256" key="1">
    <source>
        <dbReference type="ARBA" id="ARBA00004167"/>
    </source>
</evidence>
<protein>
    <recommendedName>
        <fullName evidence="7">Glycosyltransferase family 92 protein</fullName>
    </recommendedName>
</protein>
<keyword evidence="3" id="KW-1133">Transmembrane helix</keyword>